<dbReference type="Gramene" id="EME32616">
    <property type="protein sequence ID" value="EME32616"/>
    <property type="gene ID" value="Gasu_03840"/>
</dbReference>
<name>M2W9N2_GALSU</name>
<organism evidence="1 2">
    <name type="scientific">Galdieria sulphuraria</name>
    <name type="common">Red alga</name>
    <dbReference type="NCBI Taxonomy" id="130081"/>
    <lineage>
        <taxon>Eukaryota</taxon>
        <taxon>Rhodophyta</taxon>
        <taxon>Bangiophyceae</taxon>
        <taxon>Galdieriales</taxon>
        <taxon>Galdieriaceae</taxon>
        <taxon>Galdieria</taxon>
    </lineage>
</organism>
<dbReference type="EMBL" id="KB454485">
    <property type="protein sequence ID" value="EME32616.1"/>
    <property type="molecule type" value="Genomic_DNA"/>
</dbReference>
<dbReference type="OrthoDB" id="10314624at2759"/>
<accession>M2W9N2</accession>
<dbReference type="KEGG" id="gsl:Gasu_03840"/>
<evidence type="ECO:0000313" key="1">
    <source>
        <dbReference type="EMBL" id="EME32616.1"/>
    </source>
</evidence>
<dbReference type="Proteomes" id="UP000030680">
    <property type="component" value="Unassembled WGS sequence"/>
</dbReference>
<dbReference type="GeneID" id="17091180"/>
<evidence type="ECO:0000313" key="2">
    <source>
        <dbReference type="Proteomes" id="UP000030680"/>
    </source>
</evidence>
<proteinExistence type="predicted"/>
<sequence>MTQEFVETLRTFEEALKDSNNEAKLFQTSKSLQEFLCKLKPEGGISESEICRKLAKELFAFLSGLESELRTVHKALFRTLSDLLDFCGVSLVDELLMDVSDSLKGAISTWKIFLIETDEDLELLRRKILSYCSKVSSYCLVALKGSREQQQQLLKELTSGKAIHRINKPLRKPFLPQLQVKYSSKSDNRLLKESKGSTKEFQVFEFQRLAVTQTARSIYRIFSELKSYEKFTIENIFSFLNLSASDFCDQPVLFNIYECLVSNTDVLKLEVSLPTHIISYSNNTATVVECLSRLILRAMKKSRVSCKEYHQKWLRLYANCIFERNKDSFMNVIKGNELSSGEILSQLIYGKCSIQLPSIVCEIEMLEDVDNLNIYIEHFCHLMCNYLSSNKIDLTVLHHLLLLGFVKDAETQRRTTFKKNFRDQLHSQLYCFEQFLKTWQLGFLHSLPQQSCLTIFHDIARLDSKIFDVEGHSSLVIERLALLLGSCASIVRLLEIDSNNKALSELRTQITQKCLVFRSANLRYSSCNYLASCGALDSGLRESLITELLQLLKISDLELYSPSHKKLSSLEFRQLYGSLLSRILGYSAGISCLLLQEKDEQLGLPGGLLGQIFSDAVGLLRPHILSKVSLPQTAESIRRRAGWILIASLMKTRVARFLESSHLTRLLYFWQTELSFLRNVVEVNKTRQLAISSQINPQVEFSAQEASLAAARLASLGALYYLLGAIEPRERPANFDSIISVLISACAVRVAEVWQALQRDENSSRSTGSNMRRLFSLCEVFWLSRCGLYLHHNKLSVDTCLRVCLAIVHSHGRKVTPEIVQVSEECNDYFQLISFFGSLGAELPSQFAQLETAIDCSATLLTAEEGKHPVWIELSFPISTKDYILSPLIGSKFGYKYASEFRNQKQALDGWCLSRLQASLWVALDVSLYQRLEELQISPWHVCLEQQEISATLFYISNAFVELGKKGDTQLRHDLIMNLCRLSEEKANESSSAPCLYAIWRQCICVMSLSLLCSDENVPVDEADRILVKDAIYNVLDSPDVNSSFAGVFAAMEAASLFANEPNKFLSKIFNIWKCGMEGFSFSHIRVAVYRWMDLFSASFWHAYHFMEGDCLLSICTLKILNECVKKWFPTWLNDNDNEMLTICEIILWNCANWNCTILNSLILDICSWIWNWMETDASHDTNQKNLVRSVIPLNNEISIVANILTLLESLCRGTQTGHGFILKHAIRTLSLMCERMDSEHLLRIFPSLPHLLIEIMDLYDDYALETNSLLKKLALGGLGDFWFTIFFTSFRGGSKQLISLEQKGAEKRNENDTRLENALESGLFSDIDEMKFWQLKGRTRDLLMDSACYILKEGNAPLNFLLSNSIQLILASCQSLRMASIIEAFQLVRVMREKLTTGSENPSQGALLQLFSSIRSILNPQHHPMIVVAAAQAAVEISLWNPSVNDELIEIMVPQERRNQLPNYWQYERWSEPVGVVTMFAMLHFASEWYYNRSLSNLSNFPFHSCIVLRPYVLAVIGDFSFVLNGHSWMLEKWGCSIGSDGVYRDKLSEVFWKHGTSFIRNMIMVLKLSLLEGNDEFRVSWRQRNSPGVQIAEKIQDLEEKKDLVVSIHLAWLRHLTNECPASQETQQFINCFESNLMLGFLYNEGEHSFLDIVWHYLVDRAPRIALHVFHSVIRSVCDENILVQIERRIVNSFCWLSTSCYTILFDDSECVLGSQSFLRYKILMLPIQIADDRKFSEFYHLRDCILQMFLMGTCGYFHCLSYYLHTHNMALDNDIDEDVWLAEVDKEQLAKFWKQSFQLVSKYVVPVVANHSFQYCVEKLLSLRLISSRLKAQLVEKLVVLLYCMIEYLPLETSLVKSALSQICIGLDDLNVVSYNWLTLVILPGIEVFSNHCPELLAFLWRVGWTYWNSVSYSVGVEDDKETKIAWMRIYIHLMASSNIDSQQVGTSNQKGYFESLIIQIAIDMILTSAYEENDEKMLALQSDLLKLAKKNETLYKKF</sequence>
<keyword evidence="2" id="KW-1185">Reference proteome</keyword>
<protein>
    <submittedName>
        <fullName evidence="1">Uncharacterized protein</fullName>
    </submittedName>
</protein>
<dbReference type="RefSeq" id="XP_005709136.1">
    <property type="nucleotide sequence ID" value="XM_005709079.1"/>
</dbReference>
<reference evidence="2" key="1">
    <citation type="journal article" date="2013" name="Science">
        <title>Gene transfer from bacteria and archaea facilitated evolution of an extremophilic eukaryote.</title>
        <authorList>
            <person name="Schonknecht G."/>
            <person name="Chen W.H."/>
            <person name="Ternes C.M."/>
            <person name="Barbier G.G."/>
            <person name="Shrestha R.P."/>
            <person name="Stanke M."/>
            <person name="Brautigam A."/>
            <person name="Baker B.J."/>
            <person name="Banfield J.F."/>
            <person name="Garavito R.M."/>
            <person name="Carr K."/>
            <person name="Wilkerson C."/>
            <person name="Rensing S.A."/>
            <person name="Gagneul D."/>
            <person name="Dickenson N.E."/>
            <person name="Oesterhelt C."/>
            <person name="Lercher M.J."/>
            <person name="Weber A.P."/>
        </authorList>
    </citation>
    <scope>NUCLEOTIDE SEQUENCE [LARGE SCALE GENOMIC DNA]</scope>
    <source>
        <strain evidence="2">074W</strain>
    </source>
</reference>
<gene>
    <name evidence="1" type="ORF">Gasu_03840</name>
</gene>